<gene>
    <name evidence="3" type="ORF">FHS89_002716</name>
</gene>
<dbReference type="Proteomes" id="UP000553766">
    <property type="component" value="Unassembled WGS sequence"/>
</dbReference>
<evidence type="ECO:0000259" key="2">
    <source>
        <dbReference type="Pfam" id="PF24575"/>
    </source>
</evidence>
<organism evidence="3 4">
    <name type="scientific">Rubricella aquisinus</name>
    <dbReference type="NCBI Taxonomy" id="2028108"/>
    <lineage>
        <taxon>Bacteria</taxon>
        <taxon>Pseudomonadati</taxon>
        <taxon>Pseudomonadota</taxon>
        <taxon>Alphaproteobacteria</taxon>
        <taxon>Rhodobacterales</taxon>
        <taxon>Paracoccaceae</taxon>
        <taxon>Rubricella</taxon>
    </lineage>
</organism>
<dbReference type="AlphaFoldDB" id="A0A840X4E5"/>
<keyword evidence="1" id="KW-0732">Signal</keyword>
<dbReference type="RefSeq" id="WP_184012524.1">
    <property type="nucleotide sequence ID" value="NZ_JACIJS010000008.1"/>
</dbReference>
<keyword evidence="4" id="KW-1185">Reference proteome</keyword>
<evidence type="ECO:0000313" key="4">
    <source>
        <dbReference type="Proteomes" id="UP000553766"/>
    </source>
</evidence>
<dbReference type="InterPro" id="IPR011990">
    <property type="entry name" value="TPR-like_helical_dom_sf"/>
</dbReference>
<dbReference type="InterPro" id="IPR057556">
    <property type="entry name" value="TPR_Slam"/>
</dbReference>
<name>A0A840X4E5_9RHOB</name>
<dbReference type="EMBL" id="JACIJS010000008">
    <property type="protein sequence ID" value="MBB5516676.1"/>
    <property type="molecule type" value="Genomic_DNA"/>
</dbReference>
<dbReference type="SUPFAM" id="SSF48452">
    <property type="entry name" value="TPR-like"/>
    <property type="match status" value="1"/>
</dbReference>
<dbReference type="Gene3D" id="1.25.40.10">
    <property type="entry name" value="Tetratricopeptide repeat domain"/>
    <property type="match status" value="1"/>
</dbReference>
<sequence length="438" mass="47970">MFRSLCVVLGVLLCPLSLMAEEGTTPYTDLTQSQQLSVIHTLIEQGRPYDAQTLLSASRFSEGELGFQAAFLQARLFRGEGFRAEAIALLRQILAERPDFARVRLELAEVLAEDGQVEAARHHLSLLAQSATTMTDRQRFEQFIAAISPEAPLQLRGAITLAPSTNINSGTRAETITVFGQPFAINQSNRQTSGMGLRINASGTYTLPVDAAAQPYVALSLTHTDYEQAAFDQFVGDLRFGVQIGPQERRWRIEALGDRRLQAGRPLDTAFGGRITHRRSLGPRWSGDFELGSVRRASLTDPLATTRTNGVEARFTRSLGAGRGLSFGAEVDRVRAYDRPQAGNTGRALSIGAFTPLGTLTLGAQIKAGTRAHDGLFPGVGEVRWDRYTEASLNMQDSRLSLFGLSPRLTLIRTVQDSNVAFYQFSRFGADLTLTRAF</sequence>
<dbReference type="Pfam" id="PF24575">
    <property type="entry name" value="TPR_Slam"/>
    <property type="match status" value="1"/>
</dbReference>
<evidence type="ECO:0000256" key="1">
    <source>
        <dbReference type="SAM" id="SignalP"/>
    </source>
</evidence>
<evidence type="ECO:0000313" key="3">
    <source>
        <dbReference type="EMBL" id="MBB5516676.1"/>
    </source>
</evidence>
<feature type="domain" description="Surface lipoprotein assembly modifier N-terminal TPR repeats region" evidence="2">
    <location>
        <begin position="70"/>
        <end position="123"/>
    </location>
</feature>
<accession>A0A840X4E5</accession>
<proteinExistence type="predicted"/>
<feature type="signal peptide" evidence="1">
    <location>
        <begin position="1"/>
        <end position="20"/>
    </location>
</feature>
<reference evidence="3 4" key="1">
    <citation type="submission" date="2020-08" db="EMBL/GenBank/DDBJ databases">
        <title>Genomic Encyclopedia of Type Strains, Phase IV (KMG-IV): sequencing the most valuable type-strain genomes for metagenomic binning, comparative biology and taxonomic classification.</title>
        <authorList>
            <person name="Goeker M."/>
        </authorList>
    </citation>
    <scope>NUCLEOTIDE SEQUENCE [LARGE SCALE GENOMIC DNA]</scope>
    <source>
        <strain evidence="3 4">DSM 103377</strain>
    </source>
</reference>
<comment type="caution">
    <text evidence="3">The sequence shown here is derived from an EMBL/GenBank/DDBJ whole genome shotgun (WGS) entry which is preliminary data.</text>
</comment>
<feature type="chain" id="PRO_5032795791" description="Surface lipoprotein assembly modifier N-terminal TPR repeats region domain-containing protein" evidence="1">
    <location>
        <begin position="21"/>
        <end position="438"/>
    </location>
</feature>
<protein>
    <recommendedName>
        <fullName evidence="2">Surface lipoprotein assembly modifier N-terminal TPR repeats region domain-containing protein</fullName>
    </recommendedName>
</protein>